<protein>
    <recommendedName>
        <fullName evidence="5">Kinetoplast-associated protein</fullName>
    </recommendedName>
</protein>
<feature type="compositionally biased region" description="Polar residues" evidence="2">
    <location>
        <begin position="10"/>
        <end position="20"/>
    </location>
</feature>
<feature type="coiled-coil region" evidence="1">
    <location>
        <begin position="217"/>
        <end position="255"/>
    </location>
</feature>
<evidence type="ECO:0000313" key="3">
    <source>
        <dbReference type="EMBL" id="KAK8895628.1"/>
    </source>
</evidence>
<reference evidence="3 4" key="1">
    <citation type="submission" date="2024-04" db="EMBL/GenBank/DDBJ databases">
        <title>Tritrichomonas musculus Genome.</title>
        <authorList>
            <person name="Alves-Ferreira E."/>
            <person name="Grigg M."/>
            <person name="Lorenzi H."/>
            <person name="Galac M."/>
        </authorList>
    </citation>
    <scope>NUCLEOTIDE SEQUENCE [LARGE SCALE GENOMIC DNA]</scope>
    <source>
        <strain evidence="3 4">EAF2021</strain>
    </source>
</reference>
<accession>A0ABR2KWY9</accession>
<gene>
    <name evidence="3" type="ORF">M9Y10_024098</name>
</gene>
<feature type="region of interest" description="Disordered" evidence="2">
    <location>
        <begin position="1"/>
        <end position="20"/>
    </location>
</feature>
<dbReference type="EMBL" id="JAPFFF010000003">
    <property type="protein sequence ID" value="KAK8895628.1"/>
    <property type="molecule type" value="Genomic_DNA"/>
</dbReference>
<comment type="caution">
    <text evidence="3">The sequence shown here is derived from an EMBL/GenBank/DDBJ whole genome shotgun (WGS) entry which is preliminary data.</text>
</comment>
<evidence type="ECO:0008006" key="5">
    <source>
        <dbReference type="Google" id="ProtNLM"/>
    </source>
</evidence>
<keyword evidence="1" id="KW-0175">Coiled coil</keyword>
<name>A0ABR2KWY9_9EUKA</name>
<evidence type="ECO:0000256" key="2">
    <source>
        <dbReference type="SAM" id="MobiDB-lite"/>
    </source>
</evidence>
<feature type="coiled-coil region" evidence="1">
    <location>
        <begin position="37"/>
        <end position="167"/>
    </location>
</feature>
<dbReference type="Proteomes" id="UP001470230">
    <property type="component" value="Unassembled WGS sequence"/>
</dbReference>
<organism evidence="3 4">
    <name type="scientific">Tritrichomonas musculus</name>
    <dbReference type="NCBI Taxonomy" id="1915356"/>
    <lineage>
        <taxon>Eukaryota</taxon>
        <taxon>Metamonada</taxon>
        <taxon>Parabasalia</taxon>
        <taxon>Tritrichomonadida</taxon>
        <taxon>Tritrichomonadidae</taxon>
        <taxon>Tritrichomonas</taxon>
    </lineage>
</organism>
<keyword evidence="4" id="KW-1185">Reference proteome</keyword>
<feature type="coiled-coil region" evidence="1">
    <location>
        <begin position="334"/>
        <end position="368"/>
    </location>
</feature>
<proteinExistence type="predicted"/>
<sequence>MIDNSLLPEQPSNPFNTTKRPAFTSLQEMNKEALQMLSQKQSELDAYTATVADAEEILSQLQKEVQAKQAELEALNVSELEDNESSILEHDLADLDAKYAKEIEEIRIKHEEEVNALRADFQQTLQEAEQMANRHSEIALQEKLKELNELKQQAQNAKFQLNEMTYIQTKSRTSKALDEAQRNSSDQIVQLERQISELTAITREEMRDARAKIDECVAAVELRRRNHADELKRLQAEAEQRNEKYSAHLQALKEQFDLEKATLQQNIDAIIKRSDNTESIINQLGKHQDTQLSIVNNDIETMKKSLSASPTNNRNSIDSTRNSIRESQRLVIECKNIDDEVKLIDNEINQLEDENKILRKELKRLSSIFTISNY</sequence>
<evidence type="ECO:0000313" key="4">
    <source>
        <dbReference type="Proteomes" id="UP001470230"/>
    </source>
</evidence>
<evidence type="ECO:0000256" key="1">
    <source>
        <dbReference type="SAM" id="Coils"/>
    </source>
</evidence>